<dbReference type="PRINTS" id="PR00080">
    <property type="entry name" value="SDRFAMILY"/>
</dbReference>
<dbReference type="GO" id="GO:0016491">
    <property type="term" value="F:oxidoreductase activity"/>
    <property type="evidence" value="ECO:0007669"/>
    <property type="project" value="UniProtKB-KW"/>
</dbReference>
<dbReference type="NCBIfam" id="NF047420">
    <property type="entry name" value="EF_P_mod_YmfI"/>
    <property type="match status" value="1"/>
</dbReference>
<dbReference type="InterPro" id="IPR036291">
    <property type="entry name" value="NAD(P)-bd_dom_sf"/>
</dbReference>
<evidence type="ECO:0000256" key="1">
    <source>
        <dbReference type="ARBA" id="ARBA00006484"/>
    </source>
</evidence>
<dbReference type="InterPro" id="IPR057326">
    <property type="entry name" value="KR_dom"/>
</dbReference>
<feature type="domain" description="Ketoreductase" evidence="4">
    <location>
        <begin position="3"/>
        <end position="183"/>
    </location>
</feature>
<keyword evidence="3" id="KW-0443">Lipid metabolism</keyword>
<dbReference type="FunFam" id="3.40.50.720:FF:000173">
    <property type="entry name" value="3-oxoacyl-[acyl-carrier protein] reductase"/>
    <property type="match status" value="1"/>
</dbReference>
<reference evidence="5 6" key="1">
    <citation type="submission" date="2019-03" db="EMBL/GenBank/DDBJ databases">
        <title>Genomic Encyclopedia of Type Strains, Phase IV (KMG-IV): sequencing the most valuable type-strain genomes for metagenomic binning, comparative biology and taxonomic classification.</title>
        <authorList>
            <person name="Goeker M."/>
        </authorList>
    </citation>
    <scope>NUCLEOTIDE SEQUENCE [LARGE SCALE GENOMIC DNA]</scope>
    <source>
        <strain evidence="5 6">DSM 100433</strain>
    </source>
</reference>
<dbReference type="InterPro" id="IPR020904">
    <property type="entry name" value="Sc_DH/Rdtase_CS"/>
</dbReference>
<evidence type="ECO:0000256" key="3">
    <source>
        <dbReference type="ARBA" id="ARBA00023221"/>
    </source>
</evidence>
<dbReference type="Gene3D" id="3.40.50.720">
    <property type="entry name" value="NAD(P)-binding Rossmann-like Domain"/>
    <property type="match status" value="1"/>
</dbReference>
<dbReference type="NCBIfam" id="NF009466">
    <property type="entry name" value="PRK12826.1-2"/>
    <property type="match status" value="1"/>
</dbReference>
<comment type="similarity">
    <text evidence="1">Belongs to the short-chain dehydrogenases/reductases (SDR) family.</text>
</comment>
<comment type="caution">
    <text evidence="5">The sequence shown here is derived from an EMBL/GenBank/DDBJ whole genome shotgun (WGS) entry which is preliminary data.</text>
</comment>
<gene>
    <name evidence="5" type="ORF">EDD78_10881</name>
</gene>
<dbReference type="PRINTS" id="PR00081">
    <property type="entry name" value="GDHRDH"/>
</dbReference>
<organism evidence="5 6">
    <name type="scientific">Harryflintia acetispora</name>
    <dbReference type="NCBI Taxonomy" id="1849041"/>
    <lineage>
        <taxon>Bacteria</taxon>
        <taxon>Bacillati</taxon>
        <taxon>Bacillota</taxon>
        <taxon>Clostridia</taxon>
        <taxon>Eubacteriales</taxon>
        <taxon>Oscillospiraceae</taxon>
        <taxon>Harryflintia</taxon>
    </lineage>
</organism>
<sequence>MSKVVLITGASRGIGLACARVFGAAGYRVAINYNQSAARAEALARELIAGGCDAIAVQADVSERAQVERLVRQINLDFGRVDVLVNNAGIAQQKLFCSISPAEWRRMFAVTVDGAYHCCQCVLPGMIARQQGKIINVSSIWGIAGASCEVHYSAAKAALIGMTKALAKELGPSGITVNCVAPGVVDTEMNQGLDEYTRTALREETPLGVIGSPQDIASAVLFLASEGADFITGQVLSPNGGFVI</sequence>
<dbReference type="GO" id="GO:0008202">
    <property type="term" value="P:steroid metabolic process"/>
    <property type="evidence" value="ECO:0007669"/>
    <property type="project" value="UniProtKB-KW"/>
</dbReference>
<proteinExistence type="inferred from homology"/>
<evidence type="ECO:0000313" key="5">
    <source>
        <dbReference type="EMBL" id="TCL42770.1"/>
    </source>
</evidence>
<accession>A0A9X8Y7W7</accession>
<dbReference type="InterPro" id="IPR002347">
    <property type="entry name" value="SDR_fam"/>
</dbReference>
<keyword evidence="2" id="KW-0560">Oxidoreductase</keyword>
<dbReference type="PANTHER" id="PTHR42879:SF2">
    <property type="entry name" value="3-OXOACYL-[ACYL-CARRIER-PROTEIN] REDUCTASE FABG"/>
    <property type="match status" value="1"/>
</dbReference>
<keyword evidence="6" id="KW-1185">Reference proteome</keyword>
<dbReference type="PANTHER" id="PTHR42879">
    <property type="entry name" value="3-OXOACYL-(ACYL-CARRIER-PROTEIN) REDUCTASE"/>
    <property type="match status" value="1"/>
</dbReference>
<keyword evidence="3" id="KW-0753">Steroid metabolism</keyword>
<dbReference type="AlphaFoldDB" id="A0A9X8Y7W7"/>
<protein>
    <submittedName>
        <fullName evidence="5">3-oxoacyl-[acyl-carrier protein] reductase</fullName>
    </submittedName>
</protein>
<evidence type="ECO:0000256" key="2">
    <source>
        <dbReference type="ARBA" id="ARBA00023002"/>
    </source>
</evidence>
<dbReference type="NCBIfam" id="NF005559">
    <property type="entry name" value="PRK07231.1"/>
    <property type="match status" value="1"/>
</dbReference>
<dbReference type="InterPro" id="IPR050259">
    <property type="entry name" value="SDR"/>
</dbReference>
<name>A0A9X8Y7W7_9FIRM</name>
<dbReference type="SMART" id="SM00822">
    <property type="entry name" value="PKS_KR"/>
    <property type="match status" value="1"/>
</dbReference>
<dbReference type="Pfam" id="PF13561">
    <property type="entry name" value="adh_short_C2"/>
    <property type="match status" value="1"/>
</dbReference>
<dbReference type="Proteomes" id="UP000294682">
    <property type="component" value="Unassembled WGS sequence"/>
</dbReference>
<evidence type="ECO:0000259" key="4">
    <source>
        <dbReference type="SMART" id="SM00822"/>
    </source>
</evidence>
<dbReference type="PROSITE" id="PS00061">
    <property type="entry name" value="ADH_SHORT"/>
    <property type="match status" value="1"/>
</dbReference>
<dbReference type="SUPFAM" id="SSF51735">
    <property type="entry name" value="NAD(P)-binding Rossmann-fold domains"/>
    <property type="match status" value="1"/>
</dbReference>
<dbReference type="EMBL" id="SLUK01000008">
    <property type="protein sequence ID" value="TCL42770.1"/>
    <property type="molecule type" value="Genomic_DNA"/>
</dbReference>
<dbReference type="GO" id="GO:0032787">
    <property type="term" value="P:monocarboxylic acid metabolic process"/>
    <property type="evidence" value="ECO:0007669"/>
    <property type="project" value="UniProtKB-ARBA"/>
</dbReference>
<evidence type="ECO:0000313" key="6">
    <source>
        <dbReference type="Proteomes" id="UP000294682"/>
    </source>
</evidence>